<protein>
    <submittedName>
        <fullName evidence="1">Uncharacterized protein</fullName>
    </submittedName>
</protein>
<evidence type="ECO:0000313" key="2">
    <source>
        <dbReference type="Proteomes" id="UP000051530"/>
    </source>
</evidence>
<proteinExistence type="predicted"/>
<organism evidence="1 2">
    <name type="scientific">Pseudoloma neurophilia</name>
    <dbReference type="NCBI Taxonomy" id="146866"/>
    <lineage>
        <taxon>Eukaryota</taxon>
        <taxon>Fungi</taxon>
        <taxon>Fungi incertae sedis</taxon>
        <taxon>Microsporidia</taxon>
        <taxon>Pseudoloma</taxon>
    </lineage>
</organism>
<dbReference type="Proteomes" id="UP000051530">
    <property type="component" value="Unassembled WGS sequence"/>
</dbReference>
<dbReference type="EMBL" id="LGUB01000538">
    <property type="protein sequence ID" value="KRH93002.1"/>
    <property type="molecule type" value="Genomic_DNA"/>
</dbReference>
<evidence type="ECO:0000313" key="1">
    <source>
        <dbReference type="EMBL" id="KRH93002.1"/>
    </source>
</evidence>
<gene>
    <name evidence="1" type="ORF">M153_1788000572</name>
</gene>
<reference evidence="1 2" key="1">
    <citation type="submission" date="2015-07" db="EMBL/GenBank/DDBJ databases">
        <title>The genome of Pseudoloma neurophilia, a relevant intracellular parasite of the zebrafish.</title>
        <authorList>
            <person name="Ndikumana S."/>
            <person name="Pelin A."/>
            <person name="Sanders J."/>
            <person name="Corradi N."/>
        </authorList>
    </citation>
    <scope>NUCLEOTIDE SEQUENCE [LARGE SCALE GENOMIC DNA]</scope>
    <source>
        <strain evidence="1 2">MK1</strain>
    </source>
</reference>
<dbReference type="VEuPathDB" id="MicrosporidiaDB:M153_1788000572"/>
<dbReference type="AlphaFoldDB" id="A0A0R0LUP4"/>
<comment type="caution">
    <text evidence="1">The sequence shown here is derived from an EMBL/GenBank/DDBJ whole genome shotgun (WGS) entry which is preliminary data.</text>
</comment>
<accession>A0A0R0LUP4</accession>
<sequence length="43" mass="5126">MKISFAVQSLELELRFHSLFRFKIQLSRPSHQLSNVQLSFFSQ</sequence>
<name>A0A0R0LUP4_9MICR</name>
<keyword evidence="2" id="KW-1185">Reference proteome</keyword>